<dbReference type="InterPro" id="IPR000914">
    <property type="entry name" value="SBP_5_dom"/>
</dbReference>
<dbReference type="CDD" id="cd08517">
    <property type="entry name" value="PBP2_NikA_DppA_OppA_like_13"/>
    <property type="match status" value="1"/>
</dbReference>
<gene>
    <name evidence="6" type="ORF">HBA54_04630</name>
</gene>
<dbReference type="Gene3D" id="3.10.105.10">
    <property type="entry name" value="Dipeptide-binding Protein, Domain 3"/>
    <property type="match status" value="1"/>
</dbReference>
<dbReference type="InterPro" id="IPR039424">
    <property type="entry name" value="SBP_5"/>
</dbReference>
<dbReference type="RefSeq" id="WP_167221880.1">
    <property type="nucleotide sequence ID" value="NZ_JAAQPH010000003.1"/>
</dbReference>
<keyword evidence="7" id="KW-1185">Reference proteome</keyword>
<accession>A0A967C3J0</accession>
<sequence>MMRISKWIGQAVVVAGVLVGGFSAAAQQSGGTFVYIVQPEPPSLASYLSTSGPIGLVAPKIYDGLFEYDNDLNIVPALAESYAISADGKTITFNLRQGVTWHDGAPFTSADVQFSVMEILKKVHPRGPNSFREVVSIDTPDAHTAIFNLENPAPYMLRALSGYESPMVPKHLLEGQDPRSADLANKPVGTGAYKFVEWKKGQYVRLDKNENYWKPGLPYLDRLVGRFIPDASTRTAAMENGEVMYGAYGAIPNIDAVRLRDMDGISVTTDGYSMINPMSLIEFDTTKAPFDNPAIRKAVSLALDRKFLIENIWFGYGKPATSALSTNFSATGLYAKGLPNYPANADVAAAKALLDEAGLKPDADGIRAKAVLDLIPYGEDWRRAGEYMKQALGDVGIELELRYEDVPTWLKRVYADYDFAMNVNYFYQLPDPVLGVHRHYGTDQIRQGTHFVNSSRYSNPKLDSLLAAGAMEADAGKRGEIYGDIQKILAEDMPVVNLFEMQFLTVYSDKLKDHATSALGAYGPFDRAWLEQ</sequence>
<evidence type="ECO:0000256" key="1">
    <source>
        <dbReference type="ARBA" id="ARBA00004418"/>
    </source>
</evidence>
<protein>
    <submittedName>
        <fullName evidence="6">ABC transporter substrate-binding protein</fullName>
    </submittedName>
</protein>
<dbReference type="GO" id="GO:0015833">
    <property type="term" value="P:peptide transport"/>
    <property type="evidence" value="ECO:0007669"/>
    <property type="project" value="TreeGrafter"/>
</dbReference>
<evidence type="ECO:0000256" key="4">
    <source>
        <dbReference type="SAM" id="SignalP"/>
    </source>
</evidence>
<dbReference type="AlphaFoldDB" id="A0A967C3J0"/>
<feature type="signal peptide" evidence="4">
    <location>
        <begin position="1"/>
        <end position="25"/>
    </location>
</feature>
<comment type="subcellular location">
    <subcellularLocation>
        <location evidence="1">Periplasm</location>
    </subcellularLocation>
</comment>
<evidence type="ECO:0000256" key="3">
    <source>
        <dbReference type="ARBA" id="ARBA00022729"/>
    </source>
</evidence>
<dbReference type="InterPro" id="IPR030678">
    <property type="entry name" value="Peptide/Ni-bd"/>
</dbReference>
<dbReference type="Proteomes" id="UP000761264">
    <property type="component" value="Unassembled WGS sequence"/>
</dbReference>
<name>A0A967C3J0_9PROT</name>
<feature type="domain" description="Solute-binding protein family 5" evidence="5">
    <location>
        <begin position="73"/>
        <end position="439"/>
    </location>
</feature>
<proteinExistence type="inferred from homology"/>
<organism evidence="6 7">
    <name type="scientific">Pelagibius litoralis</name>
    <dbReference type="NCBI Taxonomy" id="374515"/>
    <lineage>
        <taxon>Bacteria</taxon>
        <taxon>Pseudomonadati</taxon>
        <taxon>Pseudomonadota</taxon>
        <taxon>Alphaproteobacteria</taxon>
        <taxon>Rhodospirillales</taxon>
        <taxon>Rhodovibrionaceae</taxon>
        <taxon>Pelagibius</taxon>
    </lineage>
</organism>
<evidence type="ECO:0000313" key="6">
    <source>
        <dbReference type="EMBL" id="NIA67870.1"/>
    </source>
</evidence>
<comment type="caution">
    <text evidence="6">The sequence shown here is derived from an EMBL/GenBank/DDBJ whole genome shotgun (WGS) entry which is preliminary data.</text>
</comment>
<evidence type="ECO:0000259" key="5">
    <source>
        <dbReference type="Pfam" id="PF00496"/>
    </source>
</evidence>
<evidence type="ECO:0000313" key="7">
    <source>
        <dbReference type="Proteomes" id="UP000761264"/>
    </source>
</evidence>
<dbReference type="Pfam" id="PF00496">
    <property type="entry name" value="SBP_bac_5"/>
    <property type="match status" value="1"/>
</dbReference>
<evidence type="ECO:0000256" key="2">
    <source>
        <dbReference type="ARBA" id="ARBA00005695"/>
    </source>
</evidence>
<dbReference type="GO" id="GO:0030288">
    <property type="term" value="C:outer membrane-bounded periplasmic space"/>
    <property type="evidence" value="ECO:0007669"/>
    <property type="project" value="UniProtKB-ARBA"/>
</dbReference>
<dbReference type="PANTHER" id="PTHR30290:SF38">
    <property type="entry name" value="D,D-DIPEPTIDE-BINDING PERIPLASMIC PROTEIN DDPA-RELATED"/>
    <property type="match status" value="1"/>
</dbReference>
<keyword evidence="3 4" id="KW-0732">Signal</keyword>
<dbReference type="SUPFAM" id="SSF53850">
    <property type="entry name" value="Periplasmic binding protein-like II"/>
    <property type="match status" value="1"/>
</dbReference>
<dbReference type="Gene3D" id="3.40.190.10">
    <property type="entry name" value="Periplasmic binding protein-like II"/>
    <property type="match status" value="1"/>
</dbReference>
<dbReference type="GO" id="GO:0043190">
    <property type="term" value="C:ATP-binding cassette (ABC) transporter complex"/>
    <property type="evidence" value="ECO:0007669"/>
    <property type="project" value="InterPro"/>
</dbReference>
<dbReference type="EMBL" id="JAAQPH010000003">
    <property type="protein sequence ID" value="NIA67870.1"/>
    <property type="molecule type" value="Genomic_DNA"/>
</dbReference>
<dbReference type="PIRSF" id="PIRSF002741">
    <property type="entry name" value="MppA"/>
    <property type="match status" value="1"/>
</dbReference>
<reference evidence="6" key="1">
    <citation type="submission" date="2020-03" db="EMBL/GenBank/DDBJ databases">
        <title>Genome of Pelagibius litoralis DSM 21314T.</title>
        <authorList>
            <person name="Wang G."/>
        </authorList>
    </citation>
    <scope>NUCLEOTIDE SEQUENCE</scope>
    <source>
        <strain evidence="6">DSM 21314</strain>
    </source>
</reference>
<dbReference type="GO" id="GO:1904680">
    <property type="term" value="F:peptide transmembrane transporter activity"/>
    <property type="evidence" value="ECO:0007669"/>
    <property type="project" value="TreeGrafter"/>
</dbReference>
<feature type="chain" id="PRO_5037329220" evidence="4">
    <location>
        <begin position="26"/>
        <end position="532"/>
    </location>
</feature>
<dbReference type="PANTHER" id="PTHR30290">
    <property type="entry name" value="PERIPLASMIC BINDING COMPONENT OF ABC TRANSPORTER"/>
    <property type="match status" value="1"/>
</dbReference>
<comment type="similarity">
    <text evidence="2">Belongs to the bacterial solute-binding protein 5 family.</text>
</comment>